<dbReference type="KEGG" id="lsw:GTO87_06050"/>
<dbReference type="EMBL" id="CP047418">
    <property type="protein sequence ID" value="QLL78203.1"/>
    <property type="molecule type" value="Genomic_DNA"/>
</dbReference>
<evidence type="ECO:0000313" key="1">
    <source>
        <dbReference type="EMBL" id="QLL78203.1"/>
    </source>
</evidence>
<accession>A0A7H9EKF9</accession>
<dbReference type="Pfam" id="PF11184">
    <property type="entry name" value="DUF2969"/>
    <property type="match status" value="1"/>
</dbReference>
<organism evidence="1 2">
    <name type="scientific">Ligilactobacillus saerimneri</name>
    <dbReference type="NCBI Taxonomy" id="228229"/>
    <lineage>
        <taxon>Bacteria</taxon>
        <taxon>Bacillati</taxon>
        <taxon>Bacillota</taxon>
        <taxon>Bacilli</taxon>
        <taxon>Lactobacillales</taxon>
        <taxon>Lactobacillaceae</taxon>
        <taxon>Ligilactobacillus</taxon>
    </lineage>
</organism>
<dbReference type="AlphaFoldDB" id="A0A7H9EKF9"/>
<name>A0A7H9EKF9_9LACO</name>
<proteinExistence type="predicted"/>
<dbReference type="InterPro" id="IPR021351">
    <property type="entry name" value="DUF2969"/>
</dbReference>
<protein>
    <submittedName>
        <fullName evidence="1">DUF2969 family protein</fullName>
    </submittedName>
</protein>
<dbReference type="Proteomes" id="UP000510886">
    <property type="component" value="Chromosome"/>
</dbReference>
<reference evidence="1 2" key="1">
    <citation type="submission" date="2020-01" db="EMBL/GenBank/DDBJ databases">
        <title>Complete and circular genome sequences of six lactobacillus isolates from horses.</title>
        <authorList>
            <person name="Hassan H.M."/>
        </authorList>
    </citation>
    <scope>NUCLEOTIDE SEQUENCE [LARGE SCALE GENOMIC DNA]</scope>
    <source>
        <strain evidence="1 2">1A</strain>
    </source>
</reference>
<sequence length="74" mass="8437">MSKKEKNIAIIENERMVKGQVVLDLSIDHRSLGTVTQSGDEFVAKLPNGEVFRAKQQDEAVSFLIREYHLHQGR</sequence>
<gene>
    <name evidence="1" type="ORF">GTO87_06050</name>
</gene>
<dbReference type="RefSeq" id="WP_009553762.1">
    <property type="nucleotide sequence ID" value="NZ_CANCVW010000017.1"/>
</dbReference>
<evidence type="ECO:0000313" key="2">
    <source>
        <dbReference type="Proteomes" id="UP000510886"/>
    </source>
</evidence>